<name>A0A1I3H3V3_9FLAO</name>
<dbReference type="EMBL" id="FOQT01000003">
    <property type="protein sequence ID" value="SFI30366.1"/>
    <property type="molecule type" value="Genomic_DNA"/>
</dbReference>
<dbReference type="GO" id="GO:0016747">
    <property type="term" value="F:acyltransferase activity, transferring groups other than amino-acyl groups"/>
    <property type="evidence" value="ECO:0007669"/>
    <property type="project" value="InterPro"/>
</dbReference>
<dbReference type="PANTHER" id="PTHR43792:SF1">
    <property type="entry name" value="N-ACETYLTRANSFERASE DOMAIN-CONTAINING PROTEIN"/>
    <property type="match status" value="1"/>
</dbReference>
<dbReference type="STRING" id="1125876.SAMN05443292_2173"/>
<protein>
    <submittedName>
        <fullName evidence="2">Protein N-acetyltransferase, RimJ/RimL family</fullName>
    </submittedName>
</protein>
<sequence>MILKELETERLHLKIAELTDAEFFLKLYNEPLFIKNIGDRNLKTSQDVENYIKEKFQPQFEKLGFGNYVMIRKSDNVKVGAVGIFVREGFDIPDIGFSVLKEFHNFGYAFEAANALKDNVFEKFNFKKLSAITTEDNISSQKLIEKLGLKYIKMIDFPGDEEMLRYYEI</sequence>
<evidence type="ECO:0000259" key="1">
    <source>
        <dbReference type="PROSITE" id="PS51186"/>
    </source>
</evidence>
<dbReference type="InterPro" id="IPR000182">
    <property type="entry name" value="GNAT_dom"/>
</dbReference>
<dbReference type="InterPro" id="IPR051531">
    <property type="entry name" value="N-acetyltransferase"/>
</dbReference>
<organism evidence="2 3">
    <name type="scientific">Halpernia frigidisoli</name>
    <dbReference type="NCBI Taxonomy" id="1125876"/>
    <lineage>
        <taxon>Bacteria</taxon>
        <taxon>Pseudomonadati</taxon>
        <taxon>Bacteroidota</taxon>
        <taxon>Flavobacteriia</taxon>
        <taxon>Flavobacteriales</taxon>
        <taxon>Weeksellaceae</taxon>
        <taxon>Chryseobacterium group</taxon>
        <taxon>Halpernia</taxon>
    </lineage>
</organism>
<dbReference type="Pfam" id="PF13302">
    <property type="entry name" value="Acetyltransf_3"/>
    <property type="match status" value="1"/>
</dbReference>
<dbReference type="Proteomes" id="UP000198931">
    <property type="component" value="Unassembled WGS sequence"/>
</dbReference>
<accession>A0A1I3H3V3</accession>
<dbReference type="InterPro" id="IPR016181">
    <property type="entry name" value="Acyl_CoA_acyltransferase"/>
</dbReference>
<reference evidence="2 3" key="1">
    <citation type="submission" date="2016-10" db="EMBL/GenBank/DDBJ databases">
        <authorList>
            <person name="de Groot N.N."/>
        </authorList>
    </citation>
    <scope>NUCLEOTIDE SEQUENCE [LARGE SCALE GENOMIC DNA]</scope>
    <source>
        <strain evidence="2 3">DSM 26000</strain>
    </source>
</reference>
<dbReference type="PANTHER" id="PTHR43792">
    <property type="entry name" value="GNAT FAMILY, PUTATIVE (AFU_ORTHOLOGUE AFUA_3G00765)-RELATED-RELATED"/>
    <property type="match status" value="1"/>
</dbReference>
<evidence type="ECO:0000313" key="2">
    <source>
        <dbReference type="EMBL" id="SFI30366.1"/>
    </source>
</evidence>
<dbReference type="Gene3D" id="3.40.630.30">
    <property type="match status" value="1"/>
</dbReference>
<dbReference type="RefSeq" id="WP_090080438.1">
    <property type="nucleotide sequence ID" value="NZ_FOQT01000003.1"/>
</dbReference>
<dbReference type="PROSITE" id="PS51186">
    <property type="entry name" value="GNAT"/>
    <property type="match status" value="1"/>
</dbReference>
<gene>
    <name evidence="2" type="ORF">SAMN05443292_2173</name>
</gene>
<dbReference type="SUPFAM" id="SSF55729">
    <property type="entry name" value="Acyl-CoA N-acyltransferases (Nat)"/>
    <property type="match status" value="1"/>
</dbReference>
<proteinExistence type="predicted"/>
<dbReference type="OrthoDB" id="9798081at2"/>
<feature type="domain" description="N-acetyltransferase" evidence="1">
    <location>
        <begin position="11"/>
        <end position="169"/>
    </location>
</feature>
<evidence type="ECO:0000313" key="3">
    <source>
        <dbReference type="Proteomes" id="UP000198931"/>
    </source>
</evidence>
<keyword evidence="2" id="KW-0808">Transferase</keyword>
<keyword evidence="3" id="KW-1185">Reference proteome</keyword>
<dbReference type="AlphaFoldDB" id="A0A1I3H3V3"/>